<dbReference type="GO" id="GO:0003677">
    <property type="term" value="F:DNA binding"/>
    <property type="evidence" value="ECO:0007669"/>
    <property type="project" value="InterPro"/>
</dbReference>
<dbReference type="Pfam" id="PF01381">
    <property type="entry name" value="HTH_3"/>
    <property type="match status" value="1"/>
</dbReference>
<proteinExistence type="predicted"/>
<dbReference type="InterPro" id="IPR010982">
    <property type="entry name" value="Lambda_DNA-bd_dom_sf"/>
</dbReference>
<dbReference type="EMBL" id="CP054929">
    <property type="protein sequence ID" value="QKW52132.1"/>
    <property type="molecule type" value="Genomic_DNA"/>
</dbReference>
<dbReference type="RefSeq" id="WP_176163838.1">
    <property type="nucleotide sequence ID" value="NZ_CP054929.1"/>
</dbReference>
<dbReference type="InterPro" id="IPR011990">
    <property type="entry name" value="TPR-like_helical_dom_sf"/>
</dbReference>
<accession>A0A7H8NCL7</accession>
<reference evidence="2 3" key="1">
    <citation type="submission" date="2020-06" db="EMBL/GenBank/DDBJ databases">
        <title>Genome mining for natural products.</title>
        <authorList>
            <person name="Zhang B."/>
            <person name="Shi J."/>
            <person name="Ge H."/>
        </authorList>
    </citation>
    <scope>NUCLEOTIDE SEQUENCE [LARGE SCALE GENOMIC DNA]</scope>
    <source>
        <strain evidence="2 3">NA00687</strain>
    </source>
</reference>
<dbReference type="Proteomes" id="UP000509303">
    <property type="component" value="Chromosome"/>
</dbReference>
<evidence type="ECO:0000313" key="3">
    <source>
        <dbReference type="Proteomes" id="UP000509303"/>
    </source>
</evidence>
<dbReference type="AlphaFoldDB" id="A0A7H8NCL7"/>
<protein>
    <submittedName>
        <fullName evidence="2">Helix-turn-helix transcriptional regulator</fullName>
    </submittedName>
</protein>
<evidence type="ECO:0000313" key="2">
    <source>
        <dbReference type="EMBL" id="QKW52132.1"/>
    </source>
</evidence>
<gene>
    <name evidence="2" type="ORF">HUT08_24265</name>
</gene>
<dbReference type="CDD" id="cd00093">
    <property type="entry name" value="HTH_XRE"/>
    <property type="match status" value="1"/>
</dbReference>
<sequence>MKVRRDRFARQRRACGYSQESLADALGVDRTSIGRWERGENDPRPFLLPRLASLLKVTLLELDALLQRNAITETPVAQTKGGDLDDVIRRDFLQMVTMATTLSDVNPLGKASGGKHMYQSMNDHLWRLYARAQSRSSLFPLVHAQIEELTSALDGAGSDIVRRQLCGDAAELFQLAGEVLFDCGRYTDAAHCYTLAASAAREVDHPDLWACALTRYAFIRLYGDHDSGRAVQLLDQAAALARRGDSNLSTRYWVAAVQAEAYAAAGDVDSCKRALDRATEVRTLNGASRDGGWLRFDGSRLAEQRGTCYVRLRRFDLAESALSEVLREELSTRRQSSVLTDLAMVGAQRRDVDQVVDCARQALTLAQRNASSYTACRLRTLKPTLTPFLADPRVRDLNARIDELHTTAPQSRGGAS</sequence>
<dbReference type="SUPFAM" id="SSF48452">
    <property type="entry name" value="TPR-like"/>
    <property type="match status" value="1"/>
</dbReference>
<dbReference type="InterPro" id="IPR001387">
    <property type="entry name" value="Cro/C1-type_HTH"/>
</dbReference>
<dbReference type="Gene3D" id="1.10.260.40">
    <property type="entry name" value="lambda repressor-like DNA-binding domains"/>
    <property type="match status" value="1"/>
</dbReference>
<dbReference type="PROSITE" id="PS50943">
    <property type="entry name" value="HTH_CROC1"/>
    <property type="match status" value="1"/>
</dbReference>
<organism evidence="2 3">
    <name type="scientific">Streptomyces buecherae</name>
    <dbReference type="NCBI Taxonomy" id="2763006"/>
    <lineage>
        <taxon>Bacteria</taxon>
        <taxon>Bacillati</taxon>
        <taxon>Actinomycetota</taxon>
        <taxon>Actinomycetes</taxon>
        <taxon>Kitasatosporales</taxon>
        <taxon>Streptomycetaceae</taxon>
        <taxon>Streptomyces</taxon>
    </lineage>
</organism>
<dbReference type="SMART" id="SM00530">
    <property type="entry name" value="HTH_XRE"/>
    <property type="match status" value="1"/>
</dbReference>
<evidence type="ECO:0000259" key="1">
    <source>
        <dbReference type="PROSITE" id="PS50943"/>
    </source>
</evidence>
<keyword evidence="3" id="KW-1185">Reference proteome</keyword>
<dbReference type="SUPFAM" id="SSF47413">
    <property type="entry name" value="lambda repressor-like DNA-binding domains"/>
    <property type="match status" value="1"/>
</dbReference>
<name>A0A7H8NCL7_9ACTN</name>
<dbReference type="Gene3D" id="1.25.40.10">
    <property type="entry name" value="Tetratricopeptide repeat domain"/>
    <property type="match status" value="1"/>
</dbReference>
<feature type="domain" description="HTH cro/C1-type" evidence="1">
    <location>
        <begin position="8"/>
        <end position="62"/>
    </location>
</feature>